<feature type="domain" description="Tubulin/FtsZ GTPase" evidence="4">
    <location>
        <begin position="12"/>
        <end position="204"/>
    </location>
</feature>
<evidence type="ECO:0000259" key="5">
    <source>
        <dbReference type="SMART" id="SM00865"/>
    </source>
</evidence>
<evidence type="ECO:0000256" key="3">
    <source>
        <dbReference type="ARBA" id="ARBA00023134"/>
    </source>
</evidence>
<dbReference type="PROSITE" id="PS01134">
    <property type="entry name" value="FTSZ_1"/>
    <property type="match status" value="1"/>
</dbReference>
<dbReference type="HAMAP" id="MF_00909">
    <property type="entry name" value="FtsZ"/>
    <property type="match status" value="1"/>
</dbReference>
<dbReference type="Gene3D" id="3.40.50.1440">
    <property type="entry name" value="Tubulin/FtsZ, GTPase domain"/>
    <property type="match status" value="1"/>
</dbReference>
<dbReference type="GO" id="GO:0003924">
    <property type="term" value="F:GTPase activity"/>
    <property type="evidence" value="ECO:0007669"/>
    <property type="project" value="InterPro"/>
</dbReference>
<dbReference type="GO" id="GO:0032153">
    <property type="term" value="C:cell division site"/>
    <property type="evidence" value="ECO:0007669"/>
    <property type="project" value="TreeGrafter"/>
</dbReference>
<keyword evidence="6" id="KW-0132">Cell division</keyword>
<dbReference type="FunFam" id="3.40.50.1440:FF:000001">
    <property type="entry name" value="Cell division protein FtsZ"/>
    <property type="match status" value="1"/>
</dbReference>
<dbReference type="InterPro" id="IPR037103">
    <property type="entry name" value="Tubulin/FtsZ-like_C"/>
</dbReference>
<keyword evidence="2" id="KW-0547">Nucleotide-binding</keyword>
<dbReference type="GO" id="GO:0051301">
    <property type="term" value="P:cell division"/>
    <property type="evidence" value="ECO:0007669"/>
    <property type="project" value="UniProtKB-KW"/>
</dbReference>
<dbReference type="PANTHER" id="PTHR30314:SF3">
    <property type="entry name" value="MITOCHONDRIAL DIVISION PROTEIN FSZA"/>
    <property type="match status" value="1"/>
</dbReference>
<protein>
    <submittedName>
        <fullName evidence="6">Cell division protein FtsZ</fullName>
    </submittedName>
</protein>
<dbReference type="EMBL" id="KE126982">
    <property type="protein sequence ID" value="EPB65838.1"/>
    <property type="molecule type" value="Genomic_DNA"/>
</dbReference>
<proteinExistence type="inferred from homology"/>
<dbReference type="SMART" id="SM00865">
    <property type="entry name" value="Tubulin_C"/>
    <property type="match status" value="1"/>
</dbReference>
<reference evidence="6 7" key="1">
    <citation type="submission" date="2013-05" db="EMBL/GenBank/DDBJ databases">
        <title>Draft genome of the parasitic nematode Anyclostoma ceylanicum.</title>
        <authorList>
            <person name="Mitreva M."/>
        </authorList>
    </citation>
    <scope>NUCLEOTIDE SEQUENCE [LARGE SCALE GENOMIC DNA]</scope>
</reference>
<dbReference type="InterPro" id="IPR020805">
    <property type="entry name" value="Cell_div_FtsZ_CS"/>
</dbReference>
<evidence type="ECO:0000256" key="1">
    <source>
        <dbReference type="ARBA" id="ARBA00009690"/>
    </source>
</evidence>
<name>A0A0D6L5G0_9BILA</name>
<evidence type="ECO:0000259" key="4">
    <source>
        <dbReference type="SMART" id="SM00864"/>
    </source>
</evidence>
<gene>
    <name evidence="6" type="ORF">ANCCEY_15089</name>
</gene>
<dbReference type="SMART" id="SM00864">
    <property type="entry name" value="Tubulin"/>
    <property type="match status" value="1"/>
</dbReference>
<dbReference type="PRINTS" id="PR00423">
    <property type="entry name" value="CELLDVISFTSZ"/>
</dbReference>
<accession>A0A0D6L5G0</accession>
<sequence length="572" mass="61963">MEFDLPKENSSIIKVIGVGGGGSNAVNHMYNQGIIGVDFIVCNTDKQALDISPVPYKIQLGPSLTDGRGAGSIPEIGKNAAVENIEEIRELLANNTKMVFVTAGMGGGTGTGAAPVIACVAKELGILTVGIVTVPFSFEGRRRRQQAEEGLEAMRQSVDALLIINNERLREVTGNLTIGNAFAQADDVLTVAAKGIAEVISVTGIINTDLNDVNTVMRNSGVAIMGSASAEGENRSLLAVEQALSSPLLNDNDIKGANYVLLNITYGDAEITMDEMAEITDYIQDEAGSTAEIIFGHGYDASLGNKLSVTVIATGFASSPITGFEKAPEKQRTVLEDEPKAEVEIKAPLTSPTELNVWSGAKEITAEQAEPFIKKAEEPVAPKTSFPVNPTPSAMPSETVKKVNLDDEIVEQSSMNFDWDLSNESTPAPENKVEETILPAASEVKRYTLEDEEIESKMESSEEDTKHNFFLPQRRNLSMLLISGNIGSKIMNRILVFYLNYNHTLVHSLHKEYIPSGQGLNYKVYKDNNPLTTVLDSVIQPLTEIEYGDNRRRITQLSPAGDIIGFYGFTER</sequence>
<dbReference type="Proteomes" id="UP000054495">
    <property type="component" value="Unassembled WGS sequence"/>
</dbReference>
<keyword evidence="7" id="KW-1185">Reference proteome</keyword>
<dbReference type="PANTHER" id="PTHR30314">
    <property type="entry name" value="CELL DIVISION PROTEIN FTSZ-RELATED"/>
    <property type="match status" value="1"/>
</dbReference>
<keyword evidence="6" id="KW-0131">Cell cycle</keyword>
<comment type="similarity">
    <text evidence="1">Belongs to the FtsZ family.</text>
</comment>
<evidence type="ECO:0000313" key="6">
    <source>
        <dbReference type="EMBL" id="EPB65838.1"/>
    </source>
</evidence>
<dbReference type="InterPro" id="IPR000158">
    <property type="entry name" value="Cell_div_FtsZ"/>
</dbReference>
<dbReference type="CDD" id="cd02201">
    <property type="entry name" value="FtsZ_type1"/>
    <property type="match status" value="1"/>
</dbReference>
<evidence type="ECO:0000313" key="7">
    <source>
        <dbReference type="Proteomes" id="UP000054495"/>
    </source>
</evidence>
<dbReference type="Pfam" id="PF00091">
    <property type="entry name" value="Tubulin"/>
    <property type="match status" value="1"/>
</dbReference>
<dbReference type="InterPro" id="IPR024757">
    <property type="entry name" value="FtsZ_C"/>
</dbReference>
<keyword evidence="3" id="KW-0342">GTP-binding</keyword>
<dbReference type="InterPro" id="IPR036525">
    <property type="entry name" value="Tubulin/FtsZ_GTPase_sf"/>
</dbReference>
<dbReference type="InterPro" id="IPR018316">
    <property type="entry name" value="Tubulin/FtsZ_2-layer-sand-dom"/>
</dbReference>
<feature type="domain" description="Tubulin/FtsZ 2-layer sandwich" evidence="5">
    <location>
        <begin position="206"/>
        <end position="325"/>
    </location>
</feature>
<dbReference type="Pfam" id="PF12327">
    <property type="entry name" value="FtsZ_C"/>
    <property type="match status" value="1"/>
</dbReference>
<dbReference type="InterPro" id="IPR008280">
    <property type="entry name" value="Tub_FtsZ_C"/>
</dbReference>
<dbReference type="Gene3D" id="3.30.1330.20">
    <property type="entry name" value="Tubulin/FtsZ, C-terminal domain"/>
    <property type="match status" value="1"/>
</dbReference>
<dbReference type="NCBIfam" id="TIGR00065">
    <property type="entry name" value="ftsZ"/>
    <property type="match status" value="1"/>
</dbReference>
<dbReference type="AlphaFoldDB" id="A0A0D6L5G0"/>
<dbReference type="SUPFAM" id="SSF55307">
    <property type="entry name" value="Tubulin C-terminal domain-like"/>
    <property type="match status" value="1"/>
</dbReference>
<organism evidence="6 7">
    <name type="scientific">Ancylostoma ceylanicum</name>
    <dbReference type="NCBI Taxonomy" id="53326"/>
    <lineage>
        <taxon>Eukaryota</taxon>
        <taxon>Metazoa</taxon>
        <taxon>Ecdysozoa</taxon>
        <taxon>Nematoda</taxon>
        <taxon>Chromadorea</taxon>
        <taxon>Rhabditida</taxon>
        <taxon>Rhabditina</taxon>
        <taxon>Rhabditomorpha</taxon>
        <taxon>Strongyloidea</taxon>
        <taxon>Ancylostomatidae</taxon>
        <taxon>Ancylostomatinae</taxon>
        <taxon>Ancylostoma</taxon>
    </lineage>
</organism>
<dbReference type="SUPFAM" id="SSF52490">
    <property type="entry name" value="Tubulin nucleotide-binding domain-like"/>
    <property type="match status" value="1"/>
</dbReference>
<dbReference type="InterPro" id="IPR003008">
    <property type="entry name" value="Tubulin_FtsZ_GTPase"/>
</dbReference>
<dbReference type="GO" id="GO:0005737">
    <property type="term" value="C:cytoplasm"/>
    <property type="evidence" value="ECO:0007669"/>
    <property type="project" value="TreeGrafter"/>
</dbReference>
<dbReference type="PROSITE" id="PS01135">
    <property type="entry name" value="FTSZ_2"/>
    <property type="match status" value="1"/>
</dbReference>
<evidence type="ECO:0000256" key="2">
    <source>
        <dbReference type="ARBA" id="ARBA00022741"/>
    </source>
</evidence>
<dbReference type="InterPro" id="IPR045061">
    <property type="entry name" value="FtsZ/CetZ"/>
</dbReference>
<dbReference type="GO" id="GO:0005525">
    <property type="term" value="F:GTP binding"/>
    <property type="evidence" value="ECO:0007669"/>
    <property type="project" value="UniProtKB-KW"/>
</dbReference>